<dbReference type="EMBL" id="VJZE01000066">
    <property type="protein sequence ID" value="MPY40724.1"/>
    <property type="molecule type" value="Genomic_DNA"/>
</dbReference>
<evidence type="ECO:0000256" key="3">
    <source>
        <dbReference type="ARBA" id="ARBA00022989"/>
    </source>
</evidence>
<sequence length="165" mass="17978">MRRSAAAVGSSVFLACVPGTVAVLVPWWLTGWRAGDWWPPLRGLGIVPLVAGAVVLSSAFVRFVVEGLGTPAPVAPTEHLVVGGLYRYVRNPMYVAVVAVIAGQALLLARPVLLAYGALAGLGMWAFARGYEEPALARRFGEEYERYRRAVPGWWPRPRPWRGPE</sequence>
<name>A0A5N8W356_9ACTN</name>
<dbReference type="GO" id="GO:0012505">
    <property type="term" value="C:endomembrane system"/>
    <property type="evidence" value="ECO:0007669"/>
    <property type="project" value="UniProtKB-SubCell"/>
</dbReference>
<keyword evidence="7" id="KW-1185">Reference proteome</keyword>
<keyword evidence="4 5" id="KW-0472">Membrane</keyword>
<comment type="caution">
    <text evidence="6">The sequence shown here is derived from an EMBL/GenBank/DDBJ whole genome shotgun (WGS) entry which is preliminary data.</text>
</comment>
<feature type="transmembrane region" description="Helical" evidence="5">
    <location>
        <begin position="85"/>
        <end position="107"/>
    </location>
</feature>
<evidence type="ECO:0000256" key="2">
    <source>
        <dbReference type="ARBA" id="ARBA00022692"/>
    </source>
</evidence>
<dbReference type="PROSITE" id="PS51257">
    <property type="entry name" value="PROKAR_LIPOPROTEIN"/>
    <property type="match status" value="1"/>
</dbReference>
<keyword evidence="6" id="KW-0808">Transferase</keyword>
<dbReference type="Proteomes" id="UP000326979">
    <property type="component" value="Unassembled WGS sequence"/>
</dbReference>
<evidence type="ECO:0000313" key="7">
    <source>
        <dbReference type="Proteomes" id="UP000326979"/>
    </source>
</evidence>
<dbReference type="Pfam" id="PF04191">
    <property type="entry name" value="PEMT"/>
    <property type="match status" value="1"/>
</dbReference>
<evidence type="ECO:0000313" key="6">
    <source>
        <dbReference type="EMBL" id="MPY40724.1"/>
    </source>
</evidence>
<dbReference type="Gene3D" id="1.20.120.1630">
    <property type="match status" value="1"/>
</dbReference>
<accession>A0A5N8W356</accession>
<comment type="subcellular location">
    <subcellularLocation>
        <location evidence="1">Endomembrane system</location>
        <topology evidence="1">Multi-pass membrane protein</topology>
    </subcellularLocation>
</comment>
<dbReference type="OrthoDB" id="941586at2"/>
<keyword evidence="3 5" id="KW-1133">Transmembrane helix</keyword>
<keyword evidence="6" id="KW-0489">Methyltransferase</keyword>
<reference evidence="6 7" key="1">
    <citation type="submission" date="2019-07" db="EMBL/GenBank/DDBJ databases">
        <title>New species of Amycolatopsis and Streptomyces.</title>
        <authorList>
            <person name="Duangmal K."/>
            <person name="Teo W.F.A."/>
            <person name="Lipun K."/>
        </authorList>
    </citation>
    <scope>NUCLEOTIDE SEQUENCE [LARGE SCALE GENOMIC DNA]</scope>
    <source>
        <strain evidence="6 7">TISTR 2346</strain>
    </source>
</reference>
<dbReference type="GO" id="GO:0008168">
    <property type="term" value="F:methyltransferase activity"/>
    <property type="evidence" value="ECO:0007669"/>
    <property type="project" value="UniProtKB-KW"/>
</dbReference>
<protein>
    <submittedName>
        <fullName evidence="6">Isoprenylcysteine carboxylmethyltransferase family protein</fullName>
    </submittedName>
</protein>
<dbReference type="AlphaFoldDB" id="A0A5N8W356"/>
<proteinExistence type="predicted"/>
<evidence type="ECO:0000256" key="1">
    <source>
        <dbReference type="ARBA" id="ARBA00004127"/>
    </source>
</evidence>
<organism evidence="6 7">
    <name type="scientific">Streptomyces phyllanthi</name>
    <dbReference type="NCBI Taxonomy" id="1803180"/>
    <lineage>
        <taxon>Bacteria</taxon>
        <taxon>Bacillati</taxon>
        <taxon>Actinomycetota</taxon>
        <taxon>Actinomycetes</taxon>
        <taxon>Kitasatosporales</taxon>
        <taxon>Streptomycetaceae</taxon>
        <taxon>Streptomyces</taxon>
    </lineage>
</organism>
<gene>
    <name evidence="6" type="ORF">FNH04_12635</name>
</gene>
<dbReference type="InterPro" id="IPR007318">
    <property type="entry name" value="Phopholipid_MeTrfase"/>
</dbReference>
<keyword evidence="2 5" id="KW-0812">Transmembrane</keyword>
<dbReference type="GO" id="GO:0032259">
    <property type="term" value="P:methylation"/>
    <property type="evidence" value="ECO:0007669"/>
    <property type="project" value="UniProtKB-KW"/>
</dbReference>
<evidence type="ECO:0000256" key="5">
    <source>
        <dbReference type="SAM" id="Phobius"/>
    </source>
</evidence>
<dbReference type="RefSeq" id="WP_152783500.1">
    <property type="nucleotide sequence ID" value="NZ_BAABEQ010000150.1"/>
</dbReference>
<evidence type="ECO:0000256" key="4">
    <source>
        <dbReference type="ARBA" id="ARBA00023136"/>
    </source>
</evidence>
<feature type="transmembrane region" description="Helical" evidence="5">
    <location>
        <begin position="46"/>
        <end position="65"/>
    </location>
</feature>